<evidence type="ECO:0000256" key="3">
    <source>
        <dbReference type="ARBA" id="ARBA00023008"/>
    </source>
</evidence>
<dbReference type="CDD" id="cd04202">
    <property type="entry name" value="CuRO_D2_2dMcoN_like"/>
    <property type="match status" value="1"/>
</dbReference>
<evidence type="ECO:0000313" key="10">
    <source>
        <dbReference type="Proteomes" id="UP000010716"/>
    </source>
</evidence>
<name>F5L3U7_CALTT</name>
<feature type="domain" description="Plastocyanin-like" evidence="6">
    <location>
        <begin position="394"/>
        <end position="497"/>
    </location>
</feature>
<evidence type="ECO:0000256" key="4">
    <source>
        <dbReference type="SAM" id="MobiDB-lite"/>
    </source>
</evidence>
<sequence length="516" mass="57560">MKRILTLVLLLTVFIIVLVGCSTSPVDHSKMVHGEDDSTDNKQQEETQQIETSEGKVVINLEAKVTHWMFNNDLMEDIWTYNGSLPGQEIRVQEGDHVVINLTNSLDVPTSLHLHGVPVPNEMDGVPGVTQNAIMPGETFTYEFVADTPGTYWYHSHQDGANQIGMGLYGALVVEHKDQPDYDLDQVIMIDEWSSMGMADMDHSGMDHGDHGNMGDNSDQPPHAEMMNMMYDTLIVNGKASPVIEAIGVSEDDTIKLRFVNTGLFTQVITIPGHEFKVTHYDGQQVNEPELISDTAIRIAPAERYDVEIEMNQPGAWGIQIYAEENENLRGIVPLVYAGFEDEELQTADSIQSFLDISAYGSPMNVNFGEITKEFDMILGSDDGGETFTINGKQMTTKGFESHEDHEIYEVEEGDVVKVNIVNDTDVDHPMHLHGHFFYVVSRNGQPVKGSPILKETLNVRPNEAYEIVFVADNPGHWMFHCHELHHASGGMVSEVRYSGYTPAFTPDPNIPNKPE</sequence>
<keyword evidence="3" id="KW-0186">Copper</keyword>
<dbReference type="PANTHER" id="PTHR11709:SF394">
    <property type="entry name" value="FI03373P-RELATED"/>
    <property type="match status" value="1"/>
</dbReference>
<dbReference type="PANTHER" id="PTHR11709">
    <property type="entry name" value="MULTI-COPPER OXIDASE"/>
    <property type="match status" value="1"/>
</dbReference>
<feature type="compositionally biased region" description="Basic and acidic residues" evidence="4">
    <location>
        <begin position="29"/>
        <end position="45"/>
    </location>
</feature>
<reference evidence="9" key="3">
    <citation type="submission" date="2021-08" db="EMBL/GenBank/DDBJ databases">
        <authorList>
            <person name="de Jong S."/>
            <person name="van den Broek M."/>
            <person name="Merkel A."/>
            <person name="de la Torre Cortes P."/>
            <person name="Kalamorz F."/>
            <person name="Cook G."/>
            <person name="van Loosdrecht M."/>
            <person name="McMillan D."/>
        </authorList>
    </citation>
    <scope>NUCLEOTIDE SEQUENCE</scope>
    <source>
        <strain evidence="9">TA2.A1</strain>
    </source>
</reference>
<dbReference type="KEGG" id="cthu:HUR95_07435"/>
<gene>
    <name evidence="8" type="ORF">CathTA2_0459</name>
    <name evidence="9" type="ORF">HUR95_07435</name>
</gene>
<keyword evidence="11" id="KW-1185">Reference proteome</keyword>
<dbReference type="PROSITE" id="PS51257">
    <property type="entry name" value="PROKAR_LIPOPROTEIN"/>
    <property type="match status" value="1"/>
</dbReference>
<evidence type="ECO:0000259" key="7">
    <source>
        <dbReference type="Pfam" id="PF07732"/>
    </source>
</evidence>
<dbReference type="InterPro" id="IPR011707">
    <property type="entry name" value="Cu-oxidase-like_N"/>
</dbReference>
<proteinExistence type="predicted"/>
<feature type="domain" description="Plastocyanin-like" evidence="7">
    <location>
        <begin position="66"/>
        <end position="178"/>
    </location>
</feature>
<dbReference type="InterPro" id="IPR002355">
    <property type="entry name" value="Cu_oxidase_Cu_BS"/>
</dbReference>
<dbReference type="Pfam" id="PF07731">
    <property type="entry name" value="Cu-oxidase_2"/>
    <property type="match status" value="1"/>
</dbReference>
<dbReference type="AlphaFoldDB" id="F5L3U7"/>
<feature type="domain" description="Plastocyanin-like" evidence="5">
    <location>
        <begin position="225"/>
        <end position="322"/>
    </location>
</feature>
<dbReference type="InterPro" id="IPR011706">
    <property type="entry name" value="Cu-oxidase_C"/>
</dbReference>
<dbReference type="Pfam" id="PF00394">
    <property type="entry name" value="Cu-oxidase"/>
    <property type="match status" value="1"/>
</dbReference>
<dbReference type="InterPro" id="IPR033138">
    <property type="entry name" value="Cu_oxidase_CS"/>
</dbReference>
<dbReference type="Proteomes" id="UP000825179">
    <property type="component" value="Chromosome"/>
</dbReference>
<dbReference type="OrthoDB" id="9757546at2"/>
<evidence type="ECO:0000313" key="9">
    <source>
        <dbReference type="EMBL" id="QZT35048.1"/>
    </source>
</evidence>
<dbReference type="EMBL" id="CP082237">
    <property type="protein sequence ID" value="QZT35048.1"/>
    <property type="molecule type" value="Genomic_DNA"/>
</dbReference>
<dbReference type="GO" id="GO:0005507">
    <property type="term" value="F:copper ion binding"/>
    <property type="evidence" value="ECO:0007669"/>
    <property type="project" value="InterPro"/>
</dbReference>
<dbReference type="EMBL" id="AFCE01000060">
    <property type="protein sequence ID" value="EGL83989.1"/>
    <property type="molecule type" value="Genomic_DNA"/>
</dbReference>
<evidence type="ECO:0000259" key="6">
    <source>
        <dbReference type="Pfam" id="PF07731"/>
    </source>
</evidence>
<protein>
    <submittedName>
        <fullName evidence="9">Multicopper oxidase family protein</fullName>
    </submittedName>
    <submittedName>
        <fullName evidence="8">Multicopper oxidase type 3</fullName>
    </submittedName>
</protein>
<evidence type="ECO:0000256" key="2">
    <source>
        <dbReference type="ARBA" id="ARBA00023002"/>
    </source>
</evidence>
<dbReference type="InterPro" id="IPR045087">
    <property type="entry name" value="Cu-oxidase_fam"/>
</dbReference>
<evidence type="ECO:0000313" key="8">
    <source>
        <dbReference type="EMBL" id="EGL83989.1"/>
    </source>
</evidence>
<organism evidence="8 10">
    <name type="scientific">Caldalkalibacillus thermarum (strain TA2.A1)</name>
    <dbReference type="NCBI Taxonomy" id="986075"/>
    <lineage>
        <taxon>Bacteria</taxon>
        <taxon>Bacillati</taxon>
        <taxon>Bacillota</taxon>
        <taxon>Bacilli</taxon>
        <taxon>Bacillales</taxon>
        <taxon>Bacillaceae</taxon>
        <taxon>Caldalkalibacillus</taxon>
    </lineage>
</organism>
<accession>F5L3U7</accession>
<dbReference type="GO" id="GO:0016491">
    <property type="term" value="F:oxidoreductase activity"/>
    <property type="evidence" value="ECO:0007669"/>
    <property type="project" value="UniProtKB-KW"/>
</dbReference>
<dbReference type="RefSeq" id="WP_007502678.1">
    <property type="nucleotide sequence ID" value="NZ_AFCE01000060.1"/>
</dbReference>
<keyword evidence="2" id="KW-0560">Oxidoreductase</keyword>
<reference evidence="8 10" key="1">
    <citation type="journal article" date="2011" name="J. Bacteriol.">
        <title>Draft genome sequence of the thermoalkaliphilic Caldalkalibacillus thermarum strain TA2.A1.</title>
        <authorList>
            <person name="Kalamorz F."/>
            <person name="Keis S."/>
            <person name="McMillan D.G."/>
            <person name="Olsson K."/>
            <person name="Stanton J.A."/>
            <person name="Stockwell P."/>
            <person name="Black M.A."/>
            <person name="Klingeman D.M."/>
            <person name="Land M.L."/>
            <person name="Han C.S."/>
            <person name="Martin S.L."/>
            <person name="Becher S.A."/>
            <person name="Peddie C.J."/>
            <person name="Morgan H.W."/>
            <person name="Matthies D."/>
            <person name="Preiss L."/>
            <person name="Meier T."/>
            <person name="Brown S.D."/>
            <person name="Cook G.M."/>
        </authorList>
    </citation>
    <scope>NUCLEOTIDE SEQUENCE [LARGE SCALE GENOMIC DNA]</scope>
    <source>
        <strain evidence="8 10">TA2.A1</strain>
    </source>
</reference>
<reference evidence="9 11" key="2">
    <citation type="journal article" date="2020" name="Extremophiles">
        <title>Genomic analysis of Caldalkalibacillus thermarum TA2.A1 reveals aerobic alkaliphilic metabolism and evolutionary hallmarks linking alkaliphilic bacteria and plant life.</title>
        <authorList>
            <person name="de Jong S.I."/>
            <person name="van den Broek M.A."/>
            <person name="Merkel A.Y."/>
            <person name="de la Torre Cortes P."/>
            <person name="Kalamorz F."/>
            <person name="Cook G.M."/>
            <person name="van Loosdrecht M.C.M."/>
            <person name="McMillan D.G.G."/>
        </authorList>
    </citation>
    <scope>NUCLEOTIDE SEQUENCE [LARGE SCALE GENOMIC DNA]</scope>
    <source>
        <strain evidence="9 11">TA2.A1</strain>
    </source>
</reference>
<dbReference type="InterPro" id="IPR008972">
    <property type="entry name" value="Cupredoxin"/>
</dbReference>
<keyword evidence="1" id="KW-0479">Metal-binding</keyword>
<dbReference type="SMR" id="F5L3U7"/>
<dbReference type="PROSITE" id="PS00080">
    <property type="entry name" value="MULTICOPPER_OXIDASE2"/>
    <property type="match status" value="1"/>
</dbReference>
<evidence type="ECO:0000259" key="5">
    <source>
        <dbReference type="Pfam" id="PF00394"/>
    </source>
</evidence>
<dbReference type="Gene3D" id="2.60.40.420">
    <property type="entry name" value="Cupredoxins - blue copper proteins"/>
    <property type="match status" value="2"/>
</dbReference>
<dbReference type="PROSITE" id="PS00079">
    <property type="entry name" value="MULTICOPPER_OXIDASE1"/>
    <property type="match status" value="1"/>
</dbReference>
<evidence type="ECO:0000313" key="11">
    <source>
        <dbReference type="Proteomes" id="UP000825179"/>
    </source>
</evidence>
<evidence type="ECO:0000256" key="1">
    <source>
        <dbReference type="ARBA" id="ARBA00022723"/>
    </source>
</evidence>
<dbReference type="eggNOG" id="COG2132">
    <property type="taxonomic scope" value="Bacteria"/>
</dbReference>
<feature type="region of interest" description="Disordered" evidence="4">
    <location>
        <begin position="29"/>
        <end position="51"/>
    </location>
</feature>
<dbReference type="Proteomes" id="UP000010716">
    <property type="component" value="Unassembled WGS sequence"/>
</dbReference>
<dbReference type="Pfam" id="PF07732">
    <property type="entry name" value="Cu-oxidase_3"/>
    <property type="match status" value="1"/>
</dbReference>
<dbReference type="SUPFAM" id="SSF49503">
    <property type="entry name" value="Cupredoxins"/>
    <property type="match status" value="3"/>
</dbReference>
<dbReference type="InterPro" id="IPR001117">
    <property type="entry name" value="Cu-oxidase_2nd"/>
</dbReference>
<dbReference type="CDD" id="cd13860">
    <property type="entry name" value="CuRO_1_2dMco_1"/>
    <property type="match status" value="1"/>
</dbReference>